<gene>
    <name evidence="2" type="ORF">AFUS01_LOCUS33707</name>
</gene>
<proteinExistence type="predicted"/>
<name>A0A8J2L0J1_9HEXA</name>
<organism evidence="2 3">
    <name type="scientific">Allacma fusca</name>
    <dbReference type="NCBI Taxonomy" id="39272"/>
    <lineage>
        <taxon>Eukaryota</taxon>
        <taxon>Metazoa</taxon>
        <taxon>Ecdysozoa</taxon>
        <taxon>Arthropoda</taxon>
        <taxon>Hexapoda</taxon>
        <taxon>Collembola</taxon>
        <taxon>Symphypleona</taxon>
        <taxon>Sminthuridae</taxon>
        <taxon>Allacma</taxon>
    </lineage>
</organism>
<accession>A0A8J2L0J1</accession>
<feature type="region of interest" description="Disordered" evidence="1">
    <location>
        <begin position="1"/>
        <end position="45"/>
    </location>
</feature>
<dbReference type="AlphaFoldDB" id="A0A8J2L0J1"/>
<dbReference type="EMBL" id="CAJVCH010529692">
    <property type="protein sequence ID" value="CAG7823492.1"/>
    <property type="molecule type" value="Genomic_DNA"/>
</dbReference>
<feature type="non-terminal residue" evidence="2">
    <location>
        <position position="1"/>
    </location>
</feature>
<sequence length="91" mass="10298">MENHKQKKISHFFTSIPSKKARIQSDETQSNKTEPSEQDPEPSLIQVNPKYADLNDGALSCSDLPKCWSQQQANEFTNMYKWLVVVNGALG</sequence>
<comment type="caution">
    <text evidence="2">The sequence shown here is derived from an EMBL/GenBank/DDBJ whole genome shotgun (WGS) entry which is preliminary data.</text>
</comment>
<dbReference type="Proteomes" id="UP000708208">
    <property type="component" value="Unassembled WGS sequence"/>
</dbReference>
<feature type="compositionally biased region" description="Basic residues" evidence="1">
    <location>
        <begin position="1"/>
        <end position="10"/>
    </location>
</feature>
<protein>
    <submittedName>
        <fullName evidence="2">Uncharacterized protein</fullName>
    </submittedName>
</protein>
<evidence type="ECO:0000313" key="3">
    <source>
        <dbReference type="Proteomes" id="UP000708208"/>
    </source>
</evidence>
<evidence type="ECO:0000313" key="2">
    <source>
        <dbReference type="EMBL" id="CAG7823492.1"/>
    </source>
</evidence>
<keyword evidence="3" id="KW-1185">Reference proteome</keyword>
<reference evidence="2" key="1">
    <citation type="submission" date="2021-06" db="EMBL/GenBank/DDBJ databases">
        <authorList>
            <person name="Hodson N. C."/>
            <person name="Mongue J. A."/>
            <person name="Jaron S. K."/>
        </authorList>
    </citation>
    <scope>NUCLEOTIDE SEQUENCE</scope>
</reference>
<evidence type="ECO:0000256" key="1">
    <source>
        <dbReference type="SAM" id="MobiDB-lite"/>
    </source>
</evidence>